<gene>
    <name evidence="2" type="ORF">JYU34_021718</name>
</gene>
<dbReference type="InterPro" id="IPR000477">
    <property type="entry name" value="RT_dom"/>
</dbReference>
<comment type="caution">
    <text evidence="2">The sequence shown here is derived from an EMBL/GenBank/DDBJ whole genome shotgun (WGS) entry which is preliminary data.</text>
</comment>
<keyword evidence="3" id="KW-1185">Reference proteome</keyword>
<feature type="domain" description="Reverse transcriptase" evidence="1">
    <location>
        <begin position="714"/>
        <end position="997"/>
    </location>
</feature>
<evidence type="ECO:0000259" key="1">
    <source>
        <dbReference type="PROSITE" id="PS50878"/>
    </source>
</evidence>
<dbReference type="PANTHER" id="PTHR19446">
    <property type="entry name" value="REVERSE TRANSCRIPTASES"/>
    <property type="match status" value="1"/>
</dbReference>
<sequence length="1190" mass="137481">MIDSGSMKSFISPRLAYQYFHDQIVHEPFEVISTHSSSKHNEVINIPLFPSLNNSGQHKFYIYNVDARYDGLIGSDLLEQLQAIVDYKHHVLRTNTTSIPIIHNREDHVIELAPRSEQRVKLPTDLYSGEAILNYTEFCEGVRMPSALVRCTNGYATTVIQNTRDEQMTLTITHPFKTEQYESSTECQVNSMMDERNIEIDEILTQNLAKLRLDHMNAEERQQIHNLCMEYKDIFYSDLLPLSFTNQVKHFIRTKNEDPIYVKPYRQAPIQAEEIKKQVENLLKNNVIQESFSPWSAPVHLVPKKMDASGEAKYRMVIDYRRLNDITIDDKYPLPNITDLFTYRSPSKNNADSFINSLNLHLASLKTQKNIIITGDININTIPKETEQSYQYKNRLNYLEMLSTHHLMMGHNLPTRKNSCLDHFVLKINRCRMVARVAVLNTTITDHSTILLCLAKQKFNNKSHKTKKIVDYDKALMSLIDKNLTSLLFCDDPELLTQMLIDKVKESLTDNTYDAHIPKRERVIKPWITTGILRCIRNRNNMQKRLRANTSDEILKLTYRRYRNFSNKLIKKLKRDYERKLLYYSKRSSKSLWNSIKTITHTGKSKTDNTKLLNIKSCPHDSANHVNEFFANIGSNLADAITQTSNSQPNLSSCFKDQPQSSSFVLLDTDPEEVHTVLMGLKSESASGWDDIPAMFLKRASKAIVPIIVHLANLCFARGVFPSLLKQSIITPVYKSGDREDVNNYRPISVLTSISKIIEKLINNRLITYLNKFNILSDRQYGFRRGKSTQDAVIDLTSKIIEQLDNKGKCLTVFLDLKKAFDTVSVPILVQKLEKIGVRGAPLDLFRDYLSERKQRVRIGQTLSGNASVNFGVPQGSVLGPTLFLIYINELCNIKLDNTQAFSYADDTAIVFTGDSWDSLKLQAERGLAVIARWLELNLLTLNTSKTNYMCFTIYYNTQPDNEYDIKIHNCINVGNLNCNCPSITKVNSTKYLGVTIDQRLSWHSHVEVISTRIRKLIWIFKTLRHVADKDLLNNIYVSLAQSIIIYCITVWGSALKTKFIQVERAQRLLLKVMYFKKRSFSTRDLYLTADLLSVRQLYVLHTLLRKHVSLGYDSSLLNKRRKDIVAKIQTTRTVFARNQYVSQSTHLYNHINKHLNIYPMLYHECKHTVTDWLKTLNYNETEKLLEYDQ</sequence>
<accession>A0ABQ7PRA5</accession>
<dbReference type="SUPFAM" id="SSF56672">
    <property type="entry name" value="DNA/RNA polymerases"/>
    <property type="match status" value="2"/>
</dbReference>
<dbReference type="PROSITE" id="PS50878">
    <property type="entry name" value="RT_POL"/>
    <property type="match status" value="1"/>
</dbReference>
<name>A0ABQ7PRA5_PLUXY</name>
<reference evidence="2 3" key="1">
    <citation type="submission" date="2021-06" db="EMBL/GenBank/DDBJ databases">
        <title>A haploid diamondback moth (Plutella xylostella L.) genome assembly resolves 31 chromosomes and identifies a diamide resistance mutation.</title>
        <authorList>
            <person name="Ward C.M."/>
            <person name="Perry K.D."/>
            <person name="Baker G."/>
            <person name="Powis K."/>
            <person name="Heckel D.G."/>
            <person name="Baxter S.W."/>
        </authorList>
    </citation>
    <scope>NUCLEOTIDE SEQUENCE [LARGE SCALE GENOMIC DNA]</scope>
    <source>
        <strain evidence="2 3">LV</strain>
        <tissue evidence="2">Single pupa</tissue>
    </source>
</reference>
<dbReference type="Pfam" id="PF00078">
    <property type="entry name" value="RVT_1"/>
    <property type="match status" value="1"/>
</dbReference>
<dbReference type="InterPro" id="IPR043502">
    <property type="entry name" value="DNA/RNA_pol_sf"/>
</dbReference>
<protein>
    <recommendedName>
        <fullName evidence="1">Reverse transcriptase domain-containing protein</fullName>
    </recommendedName>
</protein>
<dbReference type="InterPro" id="IPR021109">
    <property type="entry name" value="Peptidase_aspartic_dom_sf"/>
</dbReference>
<dbReference type="EMBL" id="JAHIBW010000030">
    <property type="protein sequence ID" value="KAG7295511.1"/>
    <property type="molecule type" value="Genomic_DNA"/>
</dbReference>
<organism evidence="2 3">
    <name type="scientific">Plutella xylostella</name>
    <name type="common">Diamondback moth</name>
    <name type="synonym">Plutella maculipennis</name>
    <dbReference type="NCBI Taxonomy" id="51655"/>
    <lineage>
        <taxon>Eukaryota</taxon>
        <taxon>Metazoa</taxon>
        <taxon>Ecdysozoa</taxon>
        <taxon>Arthropoda</taxon>
        <taxon>Hexapoda</taxon>
        <taxon>Insecta</taxon>
        <taxon>Pterygota</taxon>
        <taxon>Neoptera</taxon>
        <taxon>Endopterygota</taxon>
        <taxon>Lepidoptera</taxon>
        <taxon>Glossata</taxon>
        <taxon>Ditrysia</taxon>
        <taxon>Yponomeutoidea</taxon>
        <taxon>Plutellidae</taxon>
        <taxon>Plutella</taxon>
    </lineage>
</organism>
<evidence type="ECO:0000313" key="2">
    <source>
        <dbReference type="EMBL" id="KAG7295511.1"/>
    </source>
</evidence>
<dbReference type="Proteomes" id="UP000823941">
    <property type="component" value="Chromosome 30"/>
</dbReference>
<dbReference type="Gene3D" id="2.40.70.10">
    <property type="entry name" value="Acid Proteases"/>
    <property type="match status" value="1"/>
</dbReference>
<dbReference type="CDD" id="cd01650">
    <property type="entry name" value="RT_nLTR_like"/>
    <property type="match status" value="1"/>
</dbReference>
<evidence type="ECO:0000313" key="3">
    <source>
        <dbReference type="Proteomes" id="UP000823941"/>
    </source>
</evidence>
<proteinExistence type="predicted"/>
<dbReference type="Gene3D" id="3.10.10.10">
    <property type="entry name" value="HIV Type 1 Reverse Transcriptase, subunit A, domain 1"/>
    <property type="match status" value="1"/>
</dbReference>